<dbReference type="Gene3D" id="3.40.1260.10">
    <property type="entry name" value="DsrEFH-like"/>
    <property type="match status" value="1"/>
</dbReference>
<dbReference type="EMBL" id="CP116968">
    <property type="protein sequence ID" value="WNM61160.1"/>
    <property type="molecule type" value="Genomic_DNA"/>
</dbReference>
<accession>A0AA96GJ60</accession>
<sequence>MPKNLVILIQEDPTRTHRASEAMRIALGLSTGPNPIKIILLENARQLISDEADDLPDGEILEKYLPAIKNLELPIVVPIGSGETFALDQKFTIQESSPSQIASLVSHADRVLTF</sequence>
<dbReference type="InterPro" id="IPR027396">
    <property type="entry name" value="DsrEFH-like"/>
</dbReference>
<protein>
    <submittedName>
        <fullName evidence="1">DsrE family protein</fullName>
    </submittedName>
</protein>
<dbReference type="SUPFAM" id="SSF75169">
    <property type="entry name" value="DsrEFH-like"/>
    <property type="match status" value="1"/>
</dbReference>
<dbReference type="RefSeq" id="WP_312742910.1">
    <property type="nucleotide sequence ID" value="NZ_CP116968.1"/>
</dbReference>
<dbReference type="Proteomes" id="UP001302494">
    <property type="component" value="Chromosome"/>
</dbReference>
<organism evidence="1 2">
    <name type="scientific">Candidatus Nitrospira neomarina</name>
    <dbReference type="NCBI Taxonomy" id="3020899"/>
    <lineage>
        <taxon>Bacteria</taxon>
        <taxon>Pseudomonadati</taxon>
        <taxon>Nitrospirota</taxon>
        <taxon>Nitrospiria</taxon>
        <taxon>Nitrospirales</taxon>
        <taxon>Nitrospiraceae</taxon>
        <taxon>Nitrospira</taxon>
    </lineage>
</organism>
<evidence type="ECO:0000313" key="2">
    <source>
        <dbReference type="Proteomes" id="UP001302494"/>
    </source>
</evidence>
<name>A0AA96GJ60_9BACT</name>
<dbReference type="AlphaFoldDB" id="A0AA96GJ60"/>
<reference evidence="1 2" key="1">
    <citation type="submission" date="2023-01" db="EMBL/GenBank/DDBJ databases">
        <title>Cultivation and genomic characterization of new, ubiquitous marine nitrite-oxidizing bacteria from the Nitrospirales.</title>
        <authorList>
            <person name="Mueller A.J."/>
            <person name="Daebeler A."/>
            <person name="Herbold C.W."/>
            <person name="Kirkegaard R.H."/>
            <person name="Daims H."/>
        </authorList>
    </citation>
    <scope>NUCLEOTIDE SEQUENCE [LARGE SCALE GENOMIC DNA]</scope>
    <source>
        <strain evidence="1 2">DK</strain>
    </source>
</reference>
<proteinExistence type="predicted"/>
<evidence type="ECO:0000313" key="1">
    <source>
        <dbReference type="EMBL" id="WNM61160.1"/>
    </source>
</evidence>
<keyword evidence="2" id="KW-1185">Reference proteome</keyword>
<dbReference type="KEGG" id="nneo:PQG83_15555"/>
<gene>
    <name evidence="1" type="ORF">PQG83_15555</name>
</gene>